<dbReference type="AlphaFoldDB" id="A0A2D0JJY0"/>
<keyword evidence="2" id="KW-1185">Reference proteome</keyword>
<evidence type="ECO:0008006" key="3">
    <source>
        <dbReference type="Google" id="ProtNLM"/>
    </source>
</evidence>
<name>A0A2D0JJY0_9GAMM</name>
<dbReference type="PROSITE" id="PS51257">
    <property type="entry name" value="PROKAR_LIPOPROTEIN"/>
    <property type="match status" value="1"/>
</dbReference>
<dbReference type="Proteomes" id="UP000221980">
    <property type="component" value="Unassembled WGS sequence"/>
</dbReference>
<reference evidence="1 2" key="1">
    <citation type="journal article" date="2017" name="Nat. Microbiol.">
        <title>Natural product diversity associated with the nematode symbionts Photorhabdus and Xenorhabdus.</title>
        <authorList>
            <person name="Tobias N.J."/>
            <person name="Wolff H."/>
            <person name="Djahanschiri B."/>
            <person name="Grundmann F."/>
            <person name="Kronenwerth M."/>
            <person name="Shi Y.M."/>
            <person name="Simonyi S."/>
            <person name="Grun P."/>
            <person name="Shapiro-Ilan D."/>
            <person name="Pidot S.J."/>
            <person name="Stinear T.P."/>
            <person name="Ebersberger I."/>
            <person name="Bode H.B."/>
        </authorList>
    </citation>
    <scope>NUCLEOTIDE SEQUENCE [LARGE SCALE GENOMIC DNA]</scope>
    <source>
        <strain evidence="1 2">DSM 17902</strain>
    </source>
</reference>
<organism evidence="1 2">
    <name type="scientific">Xenorhabdus miraniensis</name>
    <dbReference type="NCBI Taxonomy" id="351674"/>
    <lineage>
        <taxon>Bacteria</taxon>
        <taxon>Pseudomonadati</taxon>
        <taxon>Pseudomonadota</taxon>
        <taxon>Gammaproteobacteria</taxon>
        <taxon>Enterobacterales</taxon>
        <taxon>Morganellaceae</taxon>
        <taxon>Xenorhabdus</taxon>
    </lineage>
</organism>
<evidence type="ECO:0000313" key="2">
    <source>
        <dbReference type="Proteomes" id="UP000221980"/>
    </source>
</evidence>
<protein>
    <recommendedName>
        <fullName evidence="3">Lipoprotein</fullName>
    </recommendedName>
</protein>
<comment type="caution">
    <text evidence="1">The sequence shown here is derived from an EMBL/GenBank/DDBJ whole genome shotgun (WGS) entry which is preliminary data.</text>
</comment>
<accession>A0A2D0JJY0</accession>
<evidence type="ECO:0000313" key="1">
    <source>
        <dbReference type="EMBL" id="PHM46625.1"/>
    </source>
</evidence>
<sequence>MKKLVVLIIGGMFLVTGCVSPMTKQEIGNAKYDDLPANYQETLRSIIANTLKDPDSAKYKFHDARLAYTPASRNVAYVVPVEINAKNSYGGYTGYKTRYYVYVGRKYKDVTTGIQYTAVKWVDEVTE</sequence>
<dbReference type="OrthoDB" id="9157170at2"/>
<proteinExistence type="predicted"/>
<dbReference type="RefSeq" id="WP_099115831.1">
    <property type="nucleotide sequence ID" value="NZ_CAWNQI010000068.1"/>
</dbReference>
<gene>
    <name evidence="1" type="ORF">Xmir_04063</name>
</gene>
<dbReference type="EMBL" id="NITZ01000035">
    <property type="protein sequence ID" value="PHM46625.1"/>
    <property type="molecule type" value="Genomic_DNA"/>
</dbReference>